<dbReference type="PANTHER" id="PTHR12385">
    <property type="entry name" value="CHOLINE TRANSPORTER-LIKE (SLC FAMILY 44)"/>
    <property type="match status" value="1"/>
</dbReference>
<dbReference type="Proteomes" id="UP000070544">
    <property type="component" value="Unassembled WGS sequence"/>
</dbReference>
<dbReference type="OrthoDB" id="420519at2759"/>
<dbReference type="InterPro" id="IPR007603">
    <property type="entry name" value="Choline_transptr-like"/>
</dbReference>
<evidence type="ECO:0000256" key="6">
    <source>
        <dbReference type="ARBA" id="ARBA00023180"/>
    </source>
</evidence>
<comment type="similarity">
    <text evidence="2 7">Belongs to the CTL (choline transporter-like) family.</text>
</comment>
<name>A0A139AXD5_GONPJ</name>
<proteinExistence type="inferred from homology"/>
<dbReference type="AlphaFoldDB" id="A0A139AXD5"/>
<evidence type="ECO:0000313" key="8">
    <source>
        <dbReference type="EMBL" id="KXS21380.1"/>
    </source>
</evidence>
<reference evidence="8 9" key="1">
    <citation type="journal article" date="2015" name="Genome Biol. Evol.">
        <title>Phylogenomic analyses indicate that early fungi evolved digesting cell walls of algal ancestors of land plants.</title>
        <authorList>
            <person name="Chang Y."/>
            <person name="Wang S."/>
            <person name="Sekimoto S."/>
            <person name="Aerts A.L."/>
            <person name="Choi C."/>
            <person name="Clum A."/>
            <person name="LaButti K.M."/>
            <person name="Lindquist E.A."/>
            <person name="Yee Ngan C."/>
            <person name="Ohm R.A."/>
            <person name="Salamov A.A."/>
            <person name="Grigoriev I.V."/>
            <person name="Spatafora J.W."/>
            <person name="Berbee M.L."/>
        </authorList>
    </citation>
    <scope>NUCLEOTIDE SEQUENCE [LARGE SCALE GENOMIC DNA]</scope>
    <source>
        <strain evidence="8 9">JEL478</strain>
    </source>
</reference>
<organism evidence="8 9">
    <name type="scientific">Gonapodya prolifera (strain JEL478)</name>
    <name type="common">Monoblepharis prolifera</name>
    <dbReference type="NCBI Taxonomy" id="1344416"/>
    <lineage>
        <taxon>Eukaryota</taxon>
        <taxon>Fungi</taxon>
        <taxon>Fungi incertae sedis</taxon>
        <taxon>Chytridiomycota</taxon>
        <taxon>Chytridiomycota incertae sedis</taxon>
        <taxon>Monoblepharidomycetes</taxon>
        <taxon>Monoblepharidales</taxon>
        <taxon>Gonapodyaceae</taxon>
        <taxon>Gonapodya</taxon>
    </lineage>
</organism>
<evidence type="ECO:0000256" key="7">
    <source>
        <dbReference type="RuleBase" id="RU368066"/>
    </source>
</evidence>
<dbReference type="GO" id="GO:0005886">
    <property type="term" value="C:plasma membrane"/>
    <property type="evidence" value="ECO:0007669"/>
    <property type="project" value="UniProtKB-SubCell"/>
</dbReference>
<accession>A0A139AXD5</accession>
<keyword evidence="6" id="KW-0325">Glycoprotein</keyword>
<gene>
    <name evidence="8" type="ORF">M427DRAFT_66099</name>
</gene>
<comment type="function">
    <text evidence="7">Probably involved in transport through the plasma membrane.</text>
</comment>
<dbReference type="PANTHER" id="PTHR12385:SF14">
    <property type="entry name" value="CHOLINE TRANSPORTER-LIKE 2"/>
    <property type="match status" value="1"/>
</dbReference>
<evidence type="ECO:0000256" key="4">
    <source>
        <dbReference type="ARBA" id="ARBA00022989"/>
    </source>
</evidence>
<protein>
    <recommendedName>
        <fullName evidence="7">Protein PNS1</fullName>
    </recommendedName>
</protein>
<comment type="caution">
    <text evidence="7">Lacks conserved residue(s) required for the propagation of feature annotation.</text>
</comment>
<evidence type="ECO:0000256" key="1">
    <source>
        <dbReference type="ARBA" id="ARBA00004141"/>
    </source>
</evidence>
<dbReference type="STRING" id="1344416.A0A139AXD5"/>
<comment type="subcellular location">
    <subcellularLocation>
        <location evidence="7">Cell membrane</location>
        <topology evidence="7">Multi-pass membrane protein</topology>
    </subcellularLocation>
    <subcellularLocation>
        <location evidence="1">Membrane</location>
        <topology evidence="1">Multi-pass membrane protein</topology>
    </subcellularLocation>
</comment>
<feature type="non-terminal residue" evidence="8">
    <location>
        <position position="1"/>
    </location>
</feature>
<evidence type="ECO:0000313" key="9">
    <source>
        <dbReference type="Proteomes" id="UP000070544"/>
    </source>
</evidence>
<dbReference type="EMBL" id="KQ965733">
    <property type="protein sequence ID" value="KXS21380.1"/>
    <property type="molecule type" value="Genomic_DNA"/>
</dbReference>
<evidence type="ECO:0000256" key="5">
    <source>
        <dbReference type="ARBA" id="ARBA00023136"/>
    </source>
</evidence>
<sequence length="142" mass="15605">LAIGQITVAGAISTWYWTRDKSQLPTFTVLQSLYRCVRYSLGSAAIGSLVLALLSLVRVLLAKLYADAKKSGNKLAQYLVCCLQCCCAIIEKIVKVVNVRAYIEIAVYGKSYCVSAEAAWDLILRNAFRLVVVDGITSFIVF</sequence>
<dbReference type="Pfam" id="PF04515">
    <property type="entry name" value="Choline_transpo"/>
    <property type="match status" value="1"/>
</dbReference>
<keyword evidence="4 7" id="KW-1133">Transmembrane helix</keyword>
<keyword evidence="5 7" id="KW-0472">Membrane</keyword>
<feature type="non-terminal residue" evidence="8">
    <location>
        <position position="142"/>
    </location>
</feature>
<evidence type="ECO:0000256" key="2">
    <source>
        <dbReference type="ARBA" id="ARBA00007168"/>
    </source>
</evidence>
<evidence type="ECO:0000256" key="3">
    <source>
        <dbReference type="ARBA" id="ARBA00022692"/>
    </source>
</evidence>
<keyword evidence="9" id="KW-1185">Reference proteome</keyword>
<feature type="transmembrane region" description="Helical" evidence="7">
    <location>
        <begin position="39"/>
        <end position="61"/>
    </location>
</feature>
<keyword evidence="3 7" id="KW-0812">Transmembrane</keyword>
<dbReference type="GO" id="GO:0022857">
    <property type="term" value="F:transmembrane transporter activity"/>
    <property type="evidence" value="ECO:0007669"/>
    <property type="project" value="UniProtKB-UniRule"/>
</dbReference>